<name>A0A136ILR0_9PEZI</name>
<dbReference type="Proteomes" id="UP000070501">
    <property type="component" value="Unassembled WGS sequence"/>
</dbReference>
<keyword evidence="3" id="KW-1185">Reference proteome</keyword>
<organism evidence="2 3">
    <name type="scientific">Microdochium bolleyi</name>
    <dbReference type="NCBI Taxonomy" id="196109"/>
    <lineage>
        <taxon>Eukaryota</taxon>
        <taxon>Fungi</taxon>
        <taxon>Dikarya</taxon>
        <taxon>Ascomycota</taxon>
        <taxon>Pezizomycotina</taxon>
        <taxon>Sordariomycetes</taxon>
        <taxon>Xylariomycetidae</taxon>
        <taxon>Xylariales</taxon>
        <taxon>Microdochiaceae</taxon>
        <taxon>Microdochium</taxon>
    </lineage>
</organism>
<dbReference type="EMBL" id="KQ964273">
    <property type="protein sequence ID" value="KXJ85900.1"/>
    <property type="molecule type" value="Genomic_DNA"/>
</dbReference>
<feature type="transmembrane region" description="Helical" evidence="1">
    <location>
        <begin position="7"/>
        <end position="26"/>
    </location>
</feature>
<proteinExistence type="predicted"/>
<keyword evidence="1" id="KW-1133">Transmembrane helix</keyword>
<protein>
    <submittedName>
        <fullName evidence="2">Uncharacterized protein</fullName>
    </submittedName>
</protein>
<dbReference type="InParanoid" id="A0A136ILR0"/>
<sequence>MARHDWCCQLLLLVSLLLVVLVVLLAPNLPEAIFLLLLANWNVFSNPIFRFLPRLTQIPWRDGRITQAKSNNIEGHTLSPRSMPEMISGGVYDNAVSRAFWDRRTIEMHQRRRQAVLEFDMCCTPDQNGLPPRFGAKTRGALSIGYERLCRLCQFQITAAIDPALKAQWAEEAEDKKTTADLELQCRGDECLKRIAQNKLPFRRRDDRGHAARCD</sequence>
<evidence type="ECO:0000313" key="2">
    <source>
        <dbReference type="EMBL" id="KXJ85900.1"/>
    </source>
</evidence>
<evidence type="ECO:0000256" key="1">
    <source>
        <dbReference type="SAM" id="Phobius"/>
    </source>
</evidence>
<evidence type="ECO:0000313" key="3">
    <source>
        <dbReference type="Proteomes" id="UP000070501"/>
    </source>
</evidence>
<gene>
    <name evidence="2" type="ORF">Micbo1qcDRAFT_180444</name>
</gene>
<keyword evidence="1" id="KW-0472">Membrane</keyword>
<dbReference type="AlphaFoldDB" id="A0A136ILR0"/>
<keyword evidence="1" id="KW-0812">Transmembrane</keyword>
<reference evidence="3" key="1">
    <citation type="submission" date="2016-02" db="EMBL/GenBank/DDBJ databases">
        <title>Draft genome sequence of Microdochium bolleyi, a fungal endophyte of beachgrass.</title>
        <authorList>
            <consortium name="DOE Joint Genome Institute"/>
            <person name="David A.S."/>
            <person name="May G."/>
            <person name="Haridas S."/>
            <person name="Lim J."/>
            <person name="Wang M."/>
            <person name="Labutti K."/>
            <person name="Lipzen A."/>
            <person name="Barry K."/>
            <person name="Grigoriev I.V."/>
        </authorList>
    </citation>
    <scope>NUCLEOTIDE SEQUENCE [LARGE SCALE GENOMIC DNA]</scope>
    <source>
        <strain evidence="3">J235TASD1</strain>
    </source>
</reference>
<accession>A0A136ILR0</accession>